<protein>
    <submittedName>
        <fullName evidence="7">Putative OmpA family protein</fullName>
    </submittedName>
</protein>
<evidence type="ECO:0000256" key="3">
    <source>
        <dbReference type="ARBA" id="ARBA00023237"/>
    </source>
</evidence>
<dbReference type="PROSITE" id="PS51123">
    <property type="entry name" value="OMPA_2"/>
    <property type="match status" value="1"/>
</dbReference>
<evidence type="ECO:0000256" key="1">
    <source>
        <dbReference type="ARBA" id="ARBA00004442"/>
    </source>
</evidence>
<dbReference type="eggNOG" id="COG2885">
    <property type="taxonomic scope" value="Bacteria"/>
</dbReference>
<dbReference type="Proteomes" id="UP000005307">
    <property type="component" value="Chromosome"/>
</dbReference>
<proteinExistence type="predicted"/>
<dbReference type="Pfam" id="PF00691">
    <property type="entry name" value="OmpA"/>
    <property type="match status" value="1"/>
</dbReference>
<keyword evidence="3" id="KW-0998">Cell outer membrane</keyword>
<sequence>MIRILALLLLAPLQAVAFTLDMPANATLVVEEVVGLDSYAMPTAAWTPAGLPVLTGTGEVRSQAWRVTALGLTTLQLLKPLTNQLTEAGFEVLFTCTADACGGFDFRFATPVLPAPAMHVDLGDYRFVATRRTVDGAVELLSLLASRSSSAGFIQIIRVGAADSAPVAAADAPAVCGVAPTPAPDGNLSQSLEDQGRFILTGLVFQTGSAQLGDASVMSLQDLADYLIANPDRTVALVGHTDSVGSLDGNIALSKRRAGSVLERLVTTYDIPRRQLDAQGMGYLSPVATNLTEDGREANRRVEVIITSTQ</sequence>
<feature type="signal peptide" evidence="5">
    <location>
        <begin position="1"/>
        <end position="17"/>
    </location>
</feature>
<dbReference type="STRING" id="391626.OAN307_c05110"/>
<feature type="chain" id="PRO_5004102397" evidence="5">
    <location>
        <begin position="18"/>
        <end position="310"/>
    </location>
</feature>
<accession>M9R0R9</accession>
<evidence type="ECO:0000259" key="6">
    <source>
        <dbReference type="PROSITE" id="PS51123"/>
    </source>
</evidence>
<name>M9R0R9_9RHOB</name>
<dbReference type="InterPro" id="IPR006664">
    <property type="entry name" value="OMP_bac"/>
</dbReference>
<dbReference type="PANTHER" id="PTHR30329:SF21">
    <property type="entry name" value="LIPOPROTEIN YIAD-RELATED"/>
    <property type="match status" value="1"/>
</dbReference>
<dbReference type="PRINTS" id="PR01021">
    <property type="entry name" value="OMPADOMAIN"/>
</dbReference>
<evidence type="ECO:0000313" key="8">
    <source>
        <dbReference type="Proteomes" id="UP000005307"/>
    </source>
</evidence>
<dbReference type="RefSeq" id="WP_015498298.1">
    <property type="nucleotide sequence ID" value="NC_020911.1"/>
</dbReference>
<keyword evidence="8" id="KW-1185">Reference proteome</keyword>
<dbReference type="GO" id="GO:0009279">
    <property type="term" value="C:cell outer membrane"/>
    <property type="evidence" value="ECO:0007669"/>
    <property type="project" value="UniProtKB-SubCell"/>
</dbReference>
<dbReference type="InterPro" id="IPR006665">
    <property type="entry name" value="OmpA-like"/>
</dbReference>
<evidence type="ECO:0000313" key="7">
    <source>
        <dbReference type="EMBL" id="AGI66249.1"/>
    </source>
</evidence>
<dbReference type="Gene3D" id="3.30.1330.60">
    <property type="entry name" value="OmpA-like domain"/>
    <property type="match status" value="1"/>
</dbReference>
<dbReference type="InterPro" id="IPR036737">
    <property type="entry name" value="OmpA-like_sf"/>
</dbReference>
<keyword evidence="5" id="KW-0732">Signal</keyword>
<dbReference type="PANTHER" id="PTHR30329">
    <property type="entry name" value="STATOR ELEMENT OF FLAGELLAR MOTOR COMPLEX"/>
    <property type="match status" value="1"/>
</dbReference>
<comment type="subcellular location">
    <subcellularLocation>
        <location evidence="1">Cell outer membrane</location>
    </subcellularLocation>
</comment>
<reference evidence="7 8" key="1">
    <citation type="journal article" date="2013" name="PLoS ONE">
        <title>Poles Apart: Arctic and Antarctic Octadecabacter strains Share High Genome Plasticity and a New Type of Xanthorhodopsin.</title>
        <authorList>
            <person name="Vollmers J."/>
            <person name="Voget S."/>
            <person name="Dietrich S."/>
            <person name="Gollnow K."/>
            <person name="Smits M."/>
            <person name="Meyer K."/>
            <person name="Brinkhoff T."/>
            <person name="Simon M."/>
            <person name="Daniel R."/>
        </authorList>
    </citation>
    <scope>NUCLEOTIDE SEQUENCE [LARGE SCALE GENOMIC DNA]</scope>
    <source>
        <strain evidence="7 8">307</strain>
    </source>
</reference>
<dbReference type="EMBL" id="CP003740">
    <property type="protein sequence ID" value="AGI66249.1"/>
    <property type="molecule type" value="Genomic_DNA"/>
</dbReference>
<keyword evidence="2 4" id="KW-0472">Membrane</keyword>
<dbReference type="AlphaFoldDB" id="M9R0R9"/>
<feature type="domain" description="OmpA-like" evidence="6">
    <location>
        <begin position="192"/>
        <end position="310"/>
    </location>
</feature>
<evidence type="ECO:0000256" key="5">
    <source>
        <dbReference type="SAM" id="SignalP"/>
    </source>
</evidence>
<dbReference type="OrthoDB" id="9792021at2"/>
<evidence type="ECO:0000256" key="2">
    <source>
        <dbReference type="ARBA" id="ARBA00023136"/>
    </source>
</evidence>
<dbReference type="InterPro" id="IPR050330">
    <property type="entry name" value="Bact_OuterMem_StrucFunc"/>
</dbReference>
<gene>
    <name evidence="7" type="ORF">OAN307_c05110</name>
</gene>
<organism evidence="7 8">
    <name type="scientific">Octadecabacter antarcticus 307</name>
    <dbReference type="NCBI Taxonomy" id="391626"/>
    <lineage>
        <taxon>Bacteria</taxon>
        <taxon>Pseudomonadati</taxon>
        <taxon>Pseudomonadota</taxon>
        <taxon>Alphaproteobacteria</taxon>
        <taxon>Rhodobacterales</taxon>
        <taxon>Roseobacteraceae</taxon>
        <taxon>Octadecabacter</taxon>
    </lineage>
</organism>
<dbReference type="HOGENOM" id="CLU_055761_0_0_5"/>
<evidence type="ECO:0000256" key="4">
    <source>
        <dbReference type="PROSITE-ProRule" id="PRU00473"/>
    </source>
</evidence>
<dbReference type="SUPFAM" id="SSF103088">
    <property type="entry name" value="OmpA-like"/>
    <property type="match status" value="1"/>
</dbReference>
<dbReference type="KEGG" id="oat:OAN307_c05110"/>
<dbReference type="CDD" id="cd07185">
    <property type="entry name" value="OmpA_C-like"/>
    <property type="match status" value="1"/>
</dbReference>